<reference evidence="8" key="1">
    <citation type="submission" date="2022-11" db="UniProtKB">
        <authorList>
            <consortium name="WormBaseParasite"/>
        </authorList>
    </citation>
    <scope>IDENTIFICATION</scope>
</reference>
<feature type="compositionally biased region" description="Polar residues" evidence="4">
    <location>
        <begin position="774"/>
        <end position="790"/>
    </location>
</feature>
<keyword evidence="1 2" id="KW-1015">Disulfide bond</keyword>
<evidence type="ECO:0000313" key="7">
    <source>
        <dbReference type="Proteomes" id="UP000887561"/>
    </source>
</evidence>
<evidence type="ECO:0000256" key="3">
    <source>
        <dbReference type="PROSITE-ProRule" id="PRU00302"/>
    </source>
</evidence>
<evidence type="ECO:0000259" key="5">
    <source>
        <dbReference type="PROSITE" id="PS50026"/>
    </source>
</evidence>
<feature type="region of interest" description="Disordered" evidence="4">
    <location>
        <begin position="774"/>
        <end position="815"/>
    </location>
</feature>
<dbReference type="SUPFAM" id="SSF57196">
    <property type="entry name" value="EGF/Laminin"/>
    <property type="match status" value="2"/>
</dbReference>
<evidence type="ECO:0000313" key="8">
    <source>
        <dbReference type="WBParaSite" id="scaffold9488_cov305.g14003"/>
    </source>
</evidence>
<evidence type="ECO:0000256" key="2">
    <source>
        <dbReference type="PROSITE-ProRule" id="PRU00076"/>
    </source>
</evidence>
<accession>A0A915NCP2</accession>
<dbReference type="WBParaSite" id="scaffold9488_cov305.g14003">
    <property type="protein sequence ID" value="scaffold9488_cov305.g14003"/>
    <property type="gene ID" value="scaffold9488_cov305.g14003"/>
</dbReference>
<protein>
    <submittedName>
        <fullName evidence="8">Uncharacterized protein</fullName>
    </submittedName>
</protein>
<dbReference type="SMART" id="SM01411">
    <property type="entry name" value="Ephrin_rec_like"/>
    <property type="match status" value="4"/>
</dbReference>
<dbReference type="PROSITE" id="PS00022">
    <property type="entry name" value="EGF_1"/>
    <property type="match status" value="1"/>
</dbReference>
<dbReference type="PROSITE" id="PS50923">
    <property type="entry name" value="SUSHI"/>
    <property type="match status" value="1"/>
</dbReference>
<dbReference type="Gene3D" id="2.10.25.10">
    <property type="entry name" value="Laminin"/>
    <property type="match status" value="2"/>
</dbReference>
<dbReference type="Proteomes" id="UP000887561">
    <property type="component" value="Unplaced"/>
</dbReference>
<evidence type="ECO:0000259" key="6">
    <source>
        <dbReference type="PROSITE" id="PS50923"/>
    </source>
</evidence>
<dbReference type="AlphaFoldDB" id="A0A915NCP2"/>
<feature type="domain" description="Sushi" evidence="6">
    <location>
        <begin position="200"/>
        <end position="270"/>
    </location>
</feature>
<dbReference type="PANTHER" id="PTHR46967">
    <property type="entry name" value="INSULIN-LIKE GROWTH FACTOR BINDING PROTEIN,N-TERMINAL"/>
    <property type="match status" value="1"/>
</dbReference>
<dbReference type="InterPro" id="IPR000436">
    <property type="entry name" value="Sushi_SCR_CCP_dom"/>
</dbReference>
<evidence type="ECO:0000256" key="4">
    <source>
        <dbReference type="SAM" id="MobiDB-lite"/>
    </source>
</evidence>
<feature type="disulfide bond" evidence="2">
    <location>
        <begin position="705"/>
        <end position="714"/>
    </location>
</feature>
<keyword evidence="3" id="KW-0768">Sushi</keyword>
<feature type="disulfide bond" evidence="2">
    <location>
        <begin position="683"/>
        <end position="693"/>
    </location>
</feature>
<sequence>MWDSQQQGSYSLLWNAVRLYSDKGYAPHRRLDINAWINLGDPKGIEQQQNHHLMTNKIISTDLPKGNERVIGTKFVGSITRVNMWNRMLDFETEIPSIVQRCQGSPDLYEGLSLRFANYDRLQGKDHQCRSKFPSNMNDYFKEELVEVEGCPMEPINVQTPLKELNISWKEPKFYETSSRVQIAKIEQNLKPGQINVVREFCPDPEIPVNGVQRCEQWGPGLRYKACSVHCQNGYGFSRPPAAFYSCGEDGKWRPNEGKQRPFRYPQCTRQSPAEHLVRIQLSYPQLALCNPAGKSTVTEKIIERINQINNKWHICANNEESSDCSGVQVQINCQDIFASTRLKRQTTLQQFDVIIDVPIREIQRMDPVEIIRDEAMAHGLFSLEQVIPNGRPDIGAFRVENAFRCPIGYLLNNGSCVPCAPGTFYFVSTSECKLCPIGQYQPEEAQNQCIECPTDSPMTVGMGSIKQNECRIRCLPGHHLNISTGQCEPCSYGFFQPDSGAFDCIPCGIGKTTLERTAINEDQCRDECPDGQQLTASGNCQPCPQGMYRTRGQDKQCVECPSGTTTEGVGAGNKVLCNTPKCGAGQFLLADIKRCQFCPRGTFQDQQLQFECKKCPPSFNTAEEGATRDSQCYSTDQCALGQDNCSWNAQCIDLPDDNDVASWRCVCNPGFRGNGINCTDACLNFCLNDGICRKNKLGHVECSCKENFSGERCEIRFQPRSQKLVYWTGAIVAVDEQSPYDGGVVGAVGRHGRENSQEMKSIFLASTVPDNNNEVVGGSSSASHSPGQQNNGGIKVTGTTNTTNSSGGSPGSATRALEQRLRHIQQHMYRPMGDG</sequence>
<dbReference type="PANTHER" id="PTHR46967:SF1">
    <property type="entry name" value="KERATIN-ASSOCIATED PROTEIN 16-1-LIKE"/>
    <property type="match status" value="1"/>
</dbReference>
<dbReference type="InterPro" id="IPR011641">
    <property type="entry name" value="Tyr-kin_ephrin_A/B_rcpt-like"/>
</dbReference>
<dbReference type="SMART" id="SM00181">
    <property type="entry name" value="EGF"/>
    <property type="match status" value="4"/>
</dbReference>
<dbReference type="InterPro" id="IPR000742">
    <property type="entry name" value="EGF"/>
</dbReference>
<dbReference type="Pfam" id="PF07699">
    <property type="entry name" value="Ephrin_rec_like"/>
    <property type="match status" value="4"/>
</dbReference>
<organism evidence="7 8">
    <name type="scientific">Meloidogyne javanica</name>
    <name type="common">Root-knot nematode worm</name>
    <dbReference type="NCBI Taxonomy" id="6303"/>
    <lineage>
        <taxon>Eukaryota</taxon>
        <taxon>Metazoa</taxon>
        <taxon>Ecdysozoa</taxon>
        <taxon>Nematoda</taxon>
        <taxon>Chromadorea</taxon>
        <taxon>Rhabditida</taxon>
        <taxon>Tylenchina</taxon>
        <taxon>Tylenchomorpha</taxon>
        <taxon>Tylenchoidea</taxon>
        <taxon>Meloidogynidae</taxon>
        <taxon>Meloidogyninae</taxon>
        <taxon>Meloidogyne</taxon>
        <taxon>Meloidogyne incognita group</taxon>
    </lineage>
</organism>
<name>A0A915NCP2_MELJA</name>
<dbReference type="SUPFAM" id="SSF57184">
    <property type="entry name" value="Growth factor receptor domain"/>
    <property type="match status" value="1"/>
</dbReference>
<dbReference type="Gene3D" id="2.10.50.10">
    <property type="entry name" value="Tumor Necrosis Factor Receptor, subunit A, domain 2"/>
    <property type="match status" value="3"/>
</dbReference>
<keyword evidence="7" id="KW-1185">Reference proteome</keyword>
<proteinExistence type="predicted"/>
<dbReference type="PROSITE" id="PS50026">
    <property type="entry name" value="EGF_3"/>
    <property type="match status" value="1"/>
</dbReference>
<feature type="compositionally biased region" description="Low complexity" evidence="4">
    <location>
        <begin position="792"/>
        <end position="815"/>
    </location>
</feature>
<comment type="caution">
    <text evidence="2">Lacks conserved residue(s) required for the propagation of feature annotation.</text>
</comment>
<evidence type="ECO:0000256" key="1">
    <source>
        <dbReference type="ARBA" id="ARBA00023157"/>
    </source>
</evidence>
<dbReference type="InterPro" id="IPR009030">
    <property type="entry name" value="Growth_fac_rcpt_cys_sf"/>
</dbReference>
<feature type="domain" description="EGF-like" evidence="5">
    <location>
        <begin position="680"/>
        <end position="715"/>
    </location>
</feature>
<keyword evidence="2" id="KW-0245">EGF-like domain</keyword>